<proteinExistence type="predicted"/>
<feature type="chain" id="PRO_5036497548" evidence="1">
    <location>
        <begin position="22"/>
        <end position="127"/>
    </location>
</feature>
<dbReference type="EMBL" id="BMAW01098529">
    <property type="protein sequence ID" value="GFS85331.1"/>
    <property type="molecule type" value="Genomic_DNA"/>
</dbReference>
<keyword evidence="1" id="KW-0732">Signal</keyword>
<dbReference type="AlphaFoldDB" id="A0A8X6T907"/>
<feature type="signal peptide" evidence="1">
    <location>
        <begin position="1"/>
        <end position="21"/>
    </location>
</feature>
<keyword evidence="3" id="KW-1185">Reference proteome</keyword>
<evidence type="ECO:0000256" key="1">
    <source>
        <dbReference type="SAM" id="SignalP"/>
    </source>
</evidence>
<accession>A0A8X6T907</accession>
<gene>
    <name evidence="2" type="ORF">NPIL_343701</name>
</gene>
<protein>
    <submittedName>
        <fullName evidence="2">Uncharacterized protein</fullName>
    </submittedName>
</protein>
<evidence type="ECO:0000313" key="3">
    <source>
        <dbReference type="Proteomes" id="UP000887013"/>
    </source>
</evidence>
<reference evidence="2" key="1">
    <citation type="submission" date="2020-08" db="EMBL/GenBank/DDBJ databases">
        <title>Multicomponent nature underlies the extraordinary mechanical properties of spider dragline silk.</title>
        <authorList>
            <person name="Kono N."/>
            <person name="Nakamura H."/>
            <person name="Mori M."/>
            <person name="Yoshida Y."/>
            <person name="Ohtoshi R."/>
            <person name="Malay A.D."/>
            <person name="Moran D.A.P."/>
            <person name="Tomita M."/>
            <person name="Numata K."/>
            <person name="Arakawa K."/>
        </authorList>
    </citation>
    <scope>NUCLEOTIDE SEQUENCE</scope>
</reference>
<sequence>MPAKSVLHLALSFVTPLFKYGSYVADSEKAFDVVDWKIPEDHQLAAPSHNTNCLFCRVSAVRAGLVWNLDAVVTSAGLQRSCSQNSSSGAVSWLQNHVGWLLKTICGSWFTCSEVELGSIPPRYKSS</sequence>
<name>A0A8X6T907_NEPPI</name>
<evidence type="ECO:0000313" key="2">
    <source>
        <dbReference type="EMBL" id="GFS85331.1"/>
    </source>
</evidence>
<comment type="caution">
    <text evidence="2">The sequence shown here is derived from an EMBL/GenBank/DDBJ whole genome shotgun (WGS) entry which is preliminary data.</text>
</comment>
<dbReference type="Proteomes" id="UP000887013">
    <property type="component" value="Unassembled WGS sequence"/>
</dbReference>
<organism evidence="2 3">
    <name type="scientific">Nephila pilipes</name>
    <name type="common">Giant wood spider</name>
    <name type="synonym">Nephila maculata</name>
    <dbReference type="NCBI Taxonomy" id="299642"/>
    <lineage>
        <taxon>Eukaryota</taxon>
        <taxon>Metazoa</taxon>
        <taxon>Ecdysozoa</taxon>
        <taxon>Arthropoda</taxon>
        <taxon>Chelicerata</taxon>
        <taxon>Arachnida</taxon>
        <taxon>Araneae</taxon>
        <taxon>Araneomorphae</taxon>
        <taxon>Entelegynae</taxon>
        <taxon>Araneoidea</taxon>
        <taxon>Nephilidae</taxon>
        <taxon>Nephila</taxon>
    </lineage>
</organism>